<reference evidence="1" key="1">
    <citation type="submission" date="2023-10" db="EMBL/GenBank/DDBJ databases">
        <authorList>
            <person name="Chen Y."/>
            <person name="Shah S."/>
            <person name="Dougan E. K."/>
            <person name="Thang M."/>
            <person name="Chan C."/>
        </authorList>
    </citation>
    <scope>NUCLEOTIDE SEQUENCE [LARGE SCALE GENOMIC DNA]</scope>
</reference>
<feature type="non-terminal residue" evidence="1">
    <location>
        <position position="107"/>
    </location>
</feature>
<evidence type="ECO:0000313" key="2">
    <source>
        <dbReference type="Proteomes" id="UP001189429"/>
    </source>
</evidence>
<protein>
    <submittedName>
        <fullName evidence="1">Uncharacterized protein</fullName>
    </submittedName>
</protein>
<accession>A0ABN9XXD4</accession>
<comment type="caution">
    <text evidence="1">The sequence shown here is derived from an EMBL/GenBank/DDBJ whole genome shotgun (WGS) entry which is preliminary data.</text>
</comment>
<evidence type="ECO:0000313" key="1">
    <source>
        <dbReference type="EMBL" id="CAK0903359.1"/>
    </source>
</evidence>
<feature type="non-terminal residue" evidence="1">
    <location>
        <position position="1"/>
    </location>
</feature>
<dbReference type="Proteomes" id="UP001189429">
    <property type="component" value="Unassembled WGS sequence"/>
</dbReference>
<sequence length="107" mass="12301">DPEMKNTFWNVVTSVGLAEGVKQTSKWQPKKFFIDKYGAEEAEDMMENGTLMSKKNPLNPKRKLHLDISDEHTKELTRGKRREVTGQKAIEGMEFDFLSKALKKGKQ</sequence>
<name>A0ABN9XXD4_9DINO</name>
<organism evidence="1 2">
    <name type="scientific">Prorocentrum cordatum</name>
    <dbReference type="NCBI Taxonomy" id="2364126"/>
    <lineage>
        <taxon>Eukaryota</taxon>
        <taxon>Sar</taxon>
        <taxon>Alveolata</taxon>
        <taxon>Dinophyceae</taxon>
        <taxon>Prorocentrales</taxon>
        <taxon>Prorocentraceae</taxon>
        <taxon>Prorocentrum</taxon>
    </lineage>
</organism>
<dbReference type="EMBL" id="CAUYUJ010021212">
    <property type="protein sequence ID" value="CAK0903359.1"/>
    <property type="molecule type" value="Genomic_DNA"/>
</dbReference>
<keyword evidence="2" id="KW-1185">Reference proteome</keyword>
<gene>
    <name evidence="1" type="ORF">PCOR1329_LOCUS79699</name>
</gene>
<proteinExistence type="predicted"/>